<evidence type="ECO:0000313" key="2">
    <source>
        <dbReference type="WBParaSite" id="sdigi.contig330.g7490.t1"/>
    </source>
</evidence>
<dbReference type="AlphaFoldDB" id="A0A915PQX9"/>
<evidence type="ECO:0000313" key="1">
    <source>
        <dbReference type="Proteomes" id="UP000887581"/>
    </source>
</evidence>
<reference evidence="2" key="1">
    <citation type="submission" date="2022-11" db="UniProtKB">
        <authorList>
            <consortium name="WormBaseParasite"/>
        </authorList>
    </citation>
    <scope>IDENTIFICATION</scope>
</reference>
<organism evidence="1 2">
    <name type="scientific">Setaria digitata</name>
    <dbReference type="NCBI Taxonomy" id="48799"/>
    <lineage>
        <taxon>Eukaryota</taxon>
        <taxon>Metazoa</taxon>
        <taxon>Ecdysozoa</taxon>
        <taxon>Nematoda</taxon>
        <taxon>Chromadorea</taxon>
        <taxon>Rhabditida</taxon>
        <taxon>Spirurina</taxon>
        <taxon>Spiruromorpha</taxon>
        <taxon>Filarioidea</taxon>
        <taxon>Setariidae</taxon>
        <taxon>Setaria</taxon>
    </lineage>
</organism>
<sequence>MPRRGQRGQVLVPGDENCSHRCEQIMNRECREDGDAEEIDIDEVEEEEFNQGTEFIKRAPSAHSVPSSAAEEVFPPSGCYRSFVTTVPRVSGVSLPSPGGCLSLLIGLFMN</sequence>
<proteinExistence type="predicted"/>
<name>A0A915PQX9_9BILA</name>
<keyword evidence="1" id="KW-1185">Reference proteome</keyword>
<accession>A0A915PQX9</accession>
<dbReference type="WBParaSite" id="sdigi.contig330.g7490.t1">
    <property type="protein sequence ID" value="sdigi.contig330.g7490.t1"/>
    <property type="gene ID" value="sdigi.contig330.g7490"/>
</dbReference>
<dbReference type="Proteomes" id="UP000887581">
    <property type="component" value="Unplaced"/>
</dbReference>
<protein>
    <submittedName>
        <fullName evidence="2">Uncharacterized protein</fullName>
    </submittedName>
</protein>